<dbReference type="AlphaFoldDB" id="A0A1D8TYF3"/>
<dbReference type="InterPro" id="IPR012334">
    <property type="entry name" value="Pectin_lyas_fold"/>
</dbReference>
<evidence type="ECO:0000313" key="3">
    <source>
        <dbReference type="Proteomes" id="UP000177870"/>
    </source>
</evidence>
<reference evidence="3" key="1">
    <citation type="submission" date="2016-10" db="EMBL/GenBank/DDBJ databases">
        <title>Comparative genomics uncovers the prolific and rare metabolic potential of the cyanobacterial genus Moorea.</title>
        <authorList>
            <person name="Leao T."/>
            <person name="Castelao G."/>
            <person name="Korobeynikov A."/>
            <person name="Monroe E.A."/>
            <person name="Podell S."/>
            <person name="Glukhov E."/>
            <person name="Allen E."/>
            <person name="Gerwick W.H."/>
            <person name="Gerwick L."/>
        </authorList>
    </citation>
    <scope>NUCLEOTIDE SEQUENCE [LARGE SCALE GENOMIC DNA]</scope>
    <source>
        <strain evidence="3">PAL-8-15-08-1</strain>
    </source>
</reference>
<dbReference type="Proteomes" id="UP000177870">
    <property type="component" value="Chromosome"/>
</dbReference>
<dbReference type="Gene3D" id="2.160.20.10">
    <property type="entry name" value="Single-stranded right-handed beta-helix, Pectin lyase-like"/>
    <property type="match status" value="1"/>
</dbReference>
<gene>
    <name evidence="2" type="ORF">BJP34_27505</name>
</gene>
<name>A0A1D8TYF3_9CYAN</name>
<dbReference type="EMBL" id="CP017599">
    <property type="protein sequence ID" value="AOX02690.1"/>
    <property type="molecule type" value="Genomic_DNA"/>
</dbReference>
<sequence length="424" mass="43822">MLWAHQATNNQQMKQAITPCSILGTILLFSFAIPAPVKAQISSDGSVSTTVTTNDSVNFLIENGQRAGSNLFHSFSEFSIPTGGEAFFNNATDIANIFSRVTGGSISNIDGLIRANGTANLFLINPSGISFGKNASLSIGGSFFATTADKIVFNDGIEFKASQPNDEAPLLTINIPMGVQFGSTAESIVVQSQAVNPDSDATVGIEVEPGQTIALLGGNLDFPGGGLTASAGRIELGSVGPNSVVSVTPLAQGWTMGYEGIAEFGDINLTQQAFVITNGDSGGNIEIQARNLNVKSGSVINANTLGKTPGGILRIRATESIEISATPEEALQEDQFTVRSTNSNLATRVFGTAKGNDLIIETKDLKVAGFAFISASSIRAGNAGNVLLDVERLQVLDGGQIGSGTVGSGDGANVTVRAQSIEIS</sequence>
<dbReference type="InterPro" id="IPR011050">
    <property type="entry name" value="Pectin_lyase_fold/virulence"/>
</dbReference>
<dbReference type="OrthoDB" id="518142at2"/>
<dbReference type="KEGG" id="mpro:BJP34_27505"/>
<accession>A0A1D8TYF3</accession>
<feature type="domain" description="Filamentous haemagglutinin FhaB/tRNA nuclease CdiA-like TPS" evidence="1">
    <location>
        <begin position="42"/>
        <end position="154"/>
    </location>
</feature>
<evidence type="ECO:0000313" key="2">
    <source>
        <dbReference type="EMBL" id="AOX02690.1"/>
    </source>
</evidence>
<dbReference type="Pfam" id="PF05860">
    <property type="entry name" value="TPS"/>
    <property type="match status" value="1"/>
</dbReference>
<organism evidence="2 3">
    <name type="scientific">Moorena producens PAL-8-15-08-1</name>
    <dbReference type="NCBI Taxonomy" id="1458985"/>
    <lineage>
        <taxon>Bacteria</taxon>
        <taxon>Bacillati</taxon>
        <taxon>Cyanobacteriota</taxon>
        <taxon>Cyanophyceae</taxon>
        <taxon>Coleofasciculales</taxon>
        <taxon>Coleofasciculaceae</taxon>
        <taxon>Moorena</taxon>
    </lineage>
</organism>
<dbReference type="InterPro" id="IPR008638">
    <property type="entry name" value="FhaB/CdiA-like_TPS"/>
</dbReference>
<dbReference type="NCBIfam" id="TIGR01901">
    <property type="entry name" value="adhes_NPXG"/>
    <property type="match status" value="1"/>
</dbReference>
<proteinExistence type="predicted"/>
<dbReference type="RefSeq" id="WP_070395092.1">
    <property type="nucleotide sequence ID" value="NZ_CP017599.1"/>
</dbReference>
<protein>
    <recommendedName>
        <fullName evidence="1">Filamentous haemagglutinin FhaB/tRNA nuclease CdiA-like TPS domain-containing protein</fullName>
    </recommendedName>
</protein>
<evidence type="ECO:0000259" key="1">
    <source>
        <dbReference type="SMART" id="SM00912"/>
    </source>
</evidence>
<dbReference type="STRING" id="1458985.BJP34_27505"/>
<dbReference type="SUPFAM" id="SSF51126">
    <property type="entry name" value="Pectin lyase-like"/>
    <property type="match status" value="1"/>
</dbReference>
<dbReference type="SMART" id="SM00912">
    <property type="entry name" value="Haemagg_act"/>
    <property type="match status" value="1"/>
</dbReference>